<proteinExistence type="predicted"/>
<dbReference type="EMBL" id="MN740824">
    <property type="protein sequence ID" value="QHU13699.1"/>
    <property type="molecule type" value="Genomic_DNA"/>
</dbReference>
<accession>A0A6C0K7J4</accession>
<name>A0A6C0K7J4_9ZZZZ</name>
<dbReference type="AlphaFoldDB" id="A0A6C0K7J4"/>
<organism evidence="1">
    <name type="scientific">viral metagenome</name>
    <dbReference type="NCBI Taxonomy" id="1070528"/>
    <lineage>
        <taxon>unclassified sequences</taxon>
        <taxon>metagenomes</taxon>
        <taxon>organismal metagenomes</taxon>
    </lineage>
</organism>
<evidence type="ECO:0000313" key="1">
    <source>
        <dbReference type="EMBL" id="QHU13699.1"/>
    </source>
</evidence>
<protein>
    <submittedName>
        <fullName evidence="1">Uncharacterized protein</fullName>
    </submittedName>
</protein>
<reference evidence="1" key="1">
    <citation type="journal article" date="2020" name="Nature">
        <title>Giant virus diversity and host interactions through global metagenomics.</title>
        <authorList>
            <person name="Schulz F."/>
            <person name="Roux S."/>
            <person name="Paez-Espino D."/>
            <person name="Jungbluth S."/>
            <person name="Walsh D.A."/>
            <person name="Denef V.J."/>
            <person name="McMahon K.D."/>
            <person name="Konstantinidis K.T."/>
            <person name="Eloe-Fadrosh E.A."/>
            <person name="Kyrpides N.C."/>
            <person name="Woyke T."/>
        </authorList>
    </citation>
    <scope>NUCLEOTIDE SEQUENCE</scope>
    <source>
        <strain evidence="1">GVMAG-S-1101178-73</strain>
    </source>
</reference>
<sequence>MKYIDALRKYNENKDKWCMPRRGSVDYLEIRDIMKEKGATKKTSSLLLLTPPLTPLSRIKLELLNVSGRNNNCFFNSVYLLLKETSDGGKWKSGSYLRRFLTASFLEKAEITRTVRRFLMYLELVQQYIKDGMGSEEIAELLAVNAVEIRSLRKGNIKRVDLTNQEGIERLLDRHFKVLGRMPSQPEMSLTINYFKNKYDIVVLSIIIDDARKRDELLEEVRNKITEKLENAIKSSGSSRLSNNIKKYRFGVIITDNTHYQLLKINNKVLSTIGEIKRFIASQNTSFSFRRTNVASRSSS</sequence>